<feature type="domain" description="Glycoside hydrolase family 29 N-terminal" evidence="8">
    <location>
        <begin position="13"/>
        <end position="309"/>
    </location>
</feature>
<dbReference type="SMART" id="SM00812">
    <property type="entry name" value="Alpha_L_fucos"/>
    <property type="match status" value="1"/>
</dbReference>
<dbReference type="Pfam" id="PF01120">
    <property type="entry name" value="Alpha_L_fucos"/>
    <property type="match status" value="1"/>
</dbReference>
<evidence type="ECO:0000259" key="8">
    <source>
        <dbReference type="Pfam" id="PF01120"/>
    </source>
</evidence>
<dbReference type="GO" id="GO:0005764">
    <property type="term" value="C:lysosome"/>
    <property type="evidence" value="ECO:0007669"/>
    <property type="project" value="TreeGrafter"/>
</dbReference>
<dbReference type="AlphaFoldDB" id="A0A1J4SIH7"/>
<proteinExistence type="inferred from homology"/>
<dbReference type="InterPro" id="IPR057739">
    <property type="entry name" value="Glyco_hydro_29_N"/>
</dbReference>
<keyword evidence="5" id="KW-0378">Hydrolase</keyword>
<evidence type="ECO:0000313" key="10">
    <source>
        <dbReference type="Proteomes" id="UP000182278"/>
    </source>
</evidence>
<sequence length="409" mass="47454">MSQKVRPIAGDARWFEEARFGIFIHWGLYSILARGEWVRYTEKIPKQEYALLANKFKPEKFNIENWVKLAKESGMKYMVLTTKHHDGFCLFDSKVSNFTSVKTAAKRDFVAEYIRACRKYKMKVGLYFSLADLNCPAYLNGPCKNPKEWKRFIAYVHNQVRELLTNYGKIDILWYDGGWVLSSWGNFSSAEIWQSRKLYYNIVKKLQPHILINSRSGIPGDFDTPEQRIVPSTSGRLWETCMTMNDHWGYHAGDKNWKSTKQLIINLVRCVSTGGNFLLNVGPKADGTIPATSIKRLKEIGNWMKKNRESIYGIKGSSFYSFYRDVSFGWSPRVTTKGNIAYLHVFYWLGRELCISRFKNKVKSANFLASGKKVEVTQKNDRLFIKNLPDKEPDPYDTVIALKLEEELK</sequence>
<name>A0A1J4SIH7_9BACT</name>
<dbReference type="GO" id="GO:0016139">
    <property type="term" value="P:glycoside catabolic process"/>
    <property type="evidence" value="ECO:0007669"/>
    <property type="project" value="TreeGrafter"/>
</dbReference>
<gene>
    <name evidence="9" type="ORF">AUJ66_02145</name>
</gene>
<dbReference type="Proteomes" id="UP000182278">
    <property type="component" value="Unassembled WGS sequence"/>
</dbReference>
<keyword evidence="6" id="KW-0326">Glycosidase</keyword>
<dbReference type="GO" id="GO:0006004">
    <property type="term" value="P:fucose metabolic process"/>
    <property type="evidence" value="ECO:0007669"/>
    <property type="project" value="InterPro"/>
</dbReference>
<dbReference type="InterPro" id="IPR016286">
    <property type="entry name" value="FUC_metazoa-typ"/>
</dbReference>
<dbReference type="STRING" id="1817893.AUJ66_02145"/>
<dbReference type="PANTHER" id="PTHR10030">
    <property type="entry name" value="ALPHA-L-FUCOSIDASE"/>
    <property type="match status" value="1"/>
</dbReference>
<dbReference type="Gene3D" id="3.20.20.80">
    <property type="entry name" value="Glycosidases"/>
    <property type="match status" value="1"/>
</dbReference>
<dbReference type="InterPro" id="IPR017853">
    <property type="entry name" value="GH"/>
</dbReference>
<evidence type="ECO:0000256" key="7">
    <source>
        <dbReference type="PIRSR" id="PIRSR001092-1"/>
    </source>
</evidence>
<dbReference type="SUPFAM" id="SSF51445">
    <property type="entry name" value="(Trans)glycosidases"/>
    <property type="match status" value="1"/>
</dbReference>
<dbReference type="EMBL" id="MNUO01000033">
    <property type="protein sequence ID" value="OIN97854.1"/>
    <property type="molecule type" value="Genomic_DNA"/>
</dbReference>
<accession>A0A1J4SIH7</accession>
<comment type="function">
    <text evidence="1">Alpha-L-fucosidase is responsible for hydrolyzing the alpha-1,6-linked fucose joined to the reducing-end N-acetylglucosamine of the carbohydrate moieties of glycoproteins.</text>
</comment>
<comment type="caution">
    <text evidence="9">The sequence shown here is derived from an EMBL/GenBank/DDBJ whole genome shotgun (WGS) entry which is preliminary data.</text>
</comment>
<feature type="site" description="May be important for catalysis" evidence="7">
    <location>
        <position position="241"/>
    </location>
</feature>
<comment type="similarity">
    <text evidence="2">Belongs to the glycosyl hydrolase 29 family.</text>
</comment>
<evidence type="ECO:0000256" key="2">
    <source>
        <dbReference type="ARBA" id="ARBA00007951"/>
    </source>
</evidence>
<evidence type="ECO:0000256" key="3">
    <source>
        <dbReference type="ARBA" id="ARBA00012662"/>
    </source>
</evidence>
<dbReference type="GO" id="GO:0004560">
    <property type="term" value="F:alpha-L-fucosidase activity"/>
    <property type="evidence" value="ECO:0007669"/>
    <property type="project" value="InterPro"/>
</dbReference>
<dbReference type="PRINTS" id="PR00741">
    <property type="entry name" value="GLHYDRLASE29"/>
</dbReference>
<evidence type="ECO:0000256" key="1">
    <source>
        <dbReference type="ARBA" id="ARBA00004071"/>
    </source>
</evidence>
<evidence type="ECO:0000256" key="6">
    <source>
        <dbReference type="ARBA" id="ARBA00023295"/>
    </source>
</evidence>
<dbReference type="PIRSF" id="PIRSF001092">
    <property type="entry name" value="Alpha-L-fucosidase"/>
    <property type="match status" value="1"/>
</dbReference>
<keyword evidence="4" id="KW-0732">Signal</keyword>
<reference evidence="9 10" key="1">
    <citation type="journal article" date="2016" name="Environ. Microbiol.">
        <title>Genomic resolution of a cold subsurface aquifer community provides metabolic insights for novel microbes adapted to high CO concentrations.</title>
        <authorList>
            <person name="Probst A.J."/>
            <person name="Castelle C.J."/>
            <person name="Singh A."/>
            <person name="Brown C.T."/>
            <person name="Anantharaman K."/>
            <person name="Sharon I."/>
            <person name="Hug L.A."/>
            <person name="Burstein D."/>
            <person name="Emerson J.B."/>
            <person name="Thomas B.C."/>
            <person name="Banfield J.F."/>
        </authorList>
    </citation>
    <scope>NUCLEOTIDE SEQUENCE [LARGE SCALE GENOMIC DNA]</scope>
    <source>
        <strain evidence="9">CG1_02_38_46</strain>
    </source>
</reference>
<organism evidence="9 10">
    <name type="scientific">Candidatus Desantisbacteria bacterium CG1_02_38_46</name>
    <dbReference type="NCBI Taxonomy" id="1817893"/>
    <lineage>
        <taxon>Bacteria</taxon>
        <taxon>Candidatus Desantisiibacteriota</taxon>
    </lineage>
</organism>
<dbReference type="InterPro" id="IPR000933">
    <property type="entry name" value="Glyco_hydro_29"/>
</dbReference>
<evidence type="ECO:0000256" key="5">
    <source>
        <dbReference type="ARBA" id="ARBA00022801"/>
    </source>
</evidence>
<protein>
    <recommendedName>
        <fullName evidence="3">alpha-L-fucosidase</fullName>
        <ecNumber evidence="3">3.2.1.51</ecNumber>
    </recommendedName>
</protein>
<evidence type="ECO:0000313" key="9">
    <source>
        <dbReference type="EMBL" id="OIN97854.1"/>
    </source>
</evidence>
<dbReference type="EC" id="3.2.1.51" evidence="3"/>
<dbReference type="PANTHER" id="PTHR10030:SF37">
    <property type="entry name" value="ALPHA-L-FUCOSIDASE-RELATED"/>
    <property type="match status" value="1"/>
</dbReference>
<evidence type="ECO:0000256" key="4">
    <source>
        <dbReference type="ARBA" id="ARBA00022729"/>
    </source>
</evidence>